<evidence type="ECO:0000256" key="2">
    <source>
        <dbReference type="ARBA" id="ARBA00023125"/>
    </source>
</evidence>
<feature type="modified residue" description="4-aspartylphosphate" evidence="3">
    <location>
        <position position="54"/>
    </location>
</feature>
<protein>
    <submittedName>
        <fullName evidence="6">LuxR family two component transcriptional regulator</fullName>
    </submittedName>
</protein>
<keyword evidence="2" id="KW-0238">DNA-binding</keyword>
<keyword evidence="7" id="KW-1185">Reference proteome</keyword>
<dbReference type="GO" id="GO:0000160">
    <property type="term" value="P:phosphorelay signal transduction system"/>
    <property type="evidence" value="ECO:0007669"/>
    <property type="project" value="InterPro"/>
</dbReference>
<comment type="caution">
    <text evidence="6">The sequence shown here is derived from an EMBL/GenBank/DDBJ whole genome shotgun (WGS) entry which is preliminary data.</text>
</comment>
<dbReference type="Pfam" id="PF00072">
    <property type="entry name" value="Response_reg"/>
    <property type="match status" value="1"/>
</dbReference>
<dbReference type="Gene3D" id="3.40.50.2300">
    <property type="match status" value="1"/>
</dbReference>
<dbReference type="Pfam" id="PF00196">
    <property type="entry name" value="GerE"/>
    <property type="match status" value="1"/>
</dbReference>
<dbReference type="InterPro" id="IPR051015">
    <property type="entry name" value="EvgA-like"/>
</dbReference>
<organism evidence="6 7">
    <name type="scientific">Sulfuritortus calidifontis</name>
    <dbReference type="NCBI Taxonomy" id="1914471"/>
    <lineage>
        <taxon>Bacteria</taxon>
        <taxon>Pseudomonadati</taxon>
        <taxon>Pseudomonadota</taxon>
        <taxon>Betaproteobacteria</taxon>
        <taxon>Nitrosomonadales</taxon>
        <taxon>Thiobacillaceae</taxon>
        <taxon>Sulfuritortus</taxon>
    </lineage>
</organism>
<dbReference type="SUPFAM" id="SSF46894">
    <property type="entry name" value="C-terminal effector domain of the bipartite response regulators"/>
    <property type="match status" value="1"/>
</dbReference>
<dbReference type="PROSITE" id="PS50110">
    <property type="entry name" value="RESPONSE_REGULATORY"/>
    <property type="match status" value="1"/>
</dbReference>
<accession>A0A4R3JZ40</accession>
<dbReference type="SUPFAM" id="SSF52172">
    <property type="entry name" value="CheY-like"/>
    <property type="match status" value="1"/>
</dbReference>
<evidence type="ECO:0000313" key="6">
    <source>
        <dbReference type="EMBL" id="TCS74093.1"/>
    </source>
</evidence>
<dbReference type="InterPro" id="IPR011006">
    <property type="entry name" value="CheY-like_superfamily"/>
</dbReference>
<dbReference type="SMART" id="SM00448">
    <property type="entry name" value="REC"/>
    <property type="match status" value="1"/>
</dbReference>
<dbReference type="PROSITE" id="PS50043">
    <property type="entry name" value="HTH_LUXR_2"/>
    <property type="match status" value="1"/>
</dbReference>
<feature type="domain" description="Response regulatory" evidence="5">
    <location>
        <begin position="2"/>
        <end position="119"/>
    </location>
</feature>
<proteinExistence type="predicted"/>
<dbReference type="CDD" id="cd17535">
    <property type="entry name" value="REC_NarL-like"/>
    <property type="match status" value="1"/>
</dbReference>
<dbReference type="RefSeq" id="WP_126459091.1">
    <property type="nucleotide sequence ID" value="NZ_AP018721.1"/>
</dbReference>
<dbReference type="AlphaFoldDB" id="A0A4R3JZ40"/>
<dbReference type="SMART" id="SM00421">
    <property type="entry name" value="HTH_LUXR"/>
    <property type="match status" value="1"/>
</dbReference>
<evidence type="ECO:0000259" key="4">
    <source>
        <dbReference type="PROSITE" id="PS50043"/>
    </source>
</evidence>
<dbReference type="CDD" id="cd06170">
    <property type="entry name" value="LuxR_C_like"/>
    <property type="match status" value="1"/>
</dbReference>
<evidence type="ECO:0000256" key="3">
    <source>
        <dbReference type="PROSITE-ProRule" id="PRU00169"/>
    </source>
</evidence>
<evidence type="ECO:0000313" key="7">
    <source>
        <dbReference type="Proteomes" id="UP000295135"/>
    </source>
</evidence>
<name>A0A4R3JZ40_9PROT</name>
<dbReference type="PANTHER" id="PTHR45566">
    <property type="entry name" value="HTH-TYPE TRANSCRIPTIONAL REGULATOR YHJB-RELATED"/>
    <property type="match status" value="1"/>
</dbReference>
<reference evidence="6 7" key="1">
    <citation type="submission" date="2019-03" db="EMBL/GenBank/DDBJ databases">
        <title>Genomic Encyclopedia of Type Strains, Phase IV (KMG-IV): sequencing the most valuable type-strain genomes for metagenomic binning, comparative biology and taxonomic classification.</title>
        <authorList>
            <person name="Goeker M."/>
        </authorList>
    </citation>
    <scope>NUCLEOTIDE SEQUENCE [LARGE SCALE GENOMIC DNA]</scope>
    <source>
        <strain evidence="6 7">DSM 103923</strain>
    </source>
</reference>
<dbReference type="GO" id="GO:0006355">
    <property type="term" value="P:regulation of DNA-templated transcription"/>
    <property type="evidence" value="ECO:0007669"/>
    <property type="project" value="InterPro"/>
</dbReference>
<dbReference type="InterPro" id="IPR000792">
    <property type="entry name" value="Tscrpt_reg_LuxR_C"/>
</dbReference>
<dbReference type="PRINTS" id="PR00038">
    <property type="entry name" value="HTHLUXR"/>
</dbReference>
<dbReference type="InterPro" id="IPR058245">
    <property type="entry name" value="NreC/VraR/RcsB-like_REC"/>
</dbReference>
<dbReference type="GO" id="GO:0003677">
    <property type="term" value="F:DNA binding"/>
    <property type="evidence" value="ECO:0007669"/>
    <property type="project" value="UniProtKB-KW"/>
</dbReference>
<dbReference type="EMBL" id="SLZY01000001">
    <property type="protein sequence ID" value="TCS74093.1"/>
    <property type="molecule type" value="Genomic_DNA"/>
</dbReference>
<evidence type="ECO:0000256" key="1">
    <source>
        <dbReference type="ARBA" id="ARBA00022553"/>
    </source>
</evidence>
<feature type="domain" description="HTH luxR-type" evidence="4">
    <location>
        <begin position="139"/>
        <end position="204"/>
    </location>
</feature>
<sequence length="207" mass="22334">MKAILADDHALFRDGFALLLKQLEADAEVLEAASLDEALLQARQHPEADLLLLDLSMPGMDGIDSVQQVLDQHPDIPVVILSASESRPQVEALMEMGVAGFIPKSSSSQVMFSALRLVLSGGVYVPSQLVGASGPAIPDDSVLARLTERQREVLRLLAGGRTNKQICRELNLSEGTVKVHLNAVYRVLGVANRIEAALLARRLNLVL</sequence>
<keyword evidence="1 3" id="KW-0597">Phosphoprotein</keyword>
<dbReference type="OrthoDB" id="9780593at2"/>
<dbReference type="InterPro" id="IPR016032">
    <property type="entry name" value="Sig_transdc_resp-reg_C-effctor"/>
</dbReference>
<gene>
    <name evidence="6" type="ORF">EDC61_101318</name>
</gene>
<evidence type="ECO:0000259" key="5">
    <source>
        <dbReference type="PROSITE" id="PS50110"/>
    </source>
</evidence>
<dbReference type="PANTHER" id="PTHR45566:SF1">
    <property type="entry name" value="HTH-TYPE TRANSCRIPTIONAL REGULATOR YHJB-RELATED"/>
    <property type="match status" value="1"/>
</dbReference>
<dbReference type="InterPro" id="IPR001789">
    <property type="entry name" value="Sig_transdc_resp-reg_receiver"/>
</dbReference>
<dbReference type="Proteomes" id="UP000295135">
    <property type="component" value="Unassembled WGS sequence"/>
</dbReference>